<evidence type="ECO:0008006" key="3">
    <source>
        <dbReference type="Google" id="ProtNLM"/>
    </source>
</evidence>
<reference evidence="1 2" key="1">
    <citation type="submission" date="2023-08" db="EMBL/GenBank/DDBJ databases">
        <title>Annotated Genome Sequence of Vanrija albida AlHP1.</title>
        <authorList>
            <person name="Herzog R."/>
        </authorList>
    </citation>
    <scope>NUCLEOTIDE SEQUENCE [LARGE SCALE GENOMIC DNA]</scope>
    <source>
        <strain evidence="1 2">AlHP1</strain>
    </source>
</reference>
<proteinExistence type="predicted"/>
<dbReference type="Pfam" id="PF12138">
    <property type="entry name" value="Spherulin4"/>
    <property type="match status" value="1"/>
</dbReference>
<dbReference type="InterPro" id="IPR021986">
    <property type="entry name" value="Spherulin4"/>
</dbReference>
<dbReference type="PANTHER" id="PTHR35040:SF9">
    <property type="entry name" value="4-LIKE CELL SURFACE PROTEIN, PUTATIVE (AFU_ORTHOLOGUE AFUA_4G14080)-RELATED"/>
    <property type="match status" value="1"/>
</dbReference>
<sequence>MPTVVVPLYIYPLPGAWDPLVLAAKANPSAQFVAIVNPGSGPGPEALPDTSYQSAIASLLTVPNIIVVGYVHCSYGARDPATVNADIDRYAGWERASHGVLRTQGIFIDEAPWDPSLRGHLAVYAHRIRSAPLRLGVTPPPPPPPTPATLAAAPPRKAPLVIYNPGTVVARGYIEDADLVVVFEQSADKFSEWFLEHGIGQIPASLRHKCVAMVHSVGGGVPGAHDVADKVRKLRLGGIYITHQLGGGYNEWPEAWDEVVAAAS</sequence>
<name>A0ABR3QBZ4_9TREE</name>
<comment type="caution">
    <text evidence="1">The sequence shown here is derived from an EMBL/GenBank/DDBJ whole genome shotgun (WGS) entry which is preliminary data.</text>
</comment>
<dbReference type="GeneID" id="95984294"/>
<protein>
    <recommendedName>
        <fullName evidence="3">Spherulation-specific family 4</fullName>
    </recommendedName>
</protein>
<dbReference type="PANTHER" id="PTHR35040">
    <property type="match status" value="1"/>
</dbReference>
<evidence type="ECO:0000313" key="1">
    <source>
        <dbReference type="EMBL" id="KAL1412240.1"/>
    </source>
</evidence>
<gene>
    <name evidence="1" type="ORF">Q8F55_003251</name>
</gene>
<keyword evidence="2" id="KW-1185">Reference proteome</keyword>
<dbReference type="RefSeq" id="XP_069212184.1">
    <property type="nucleotide sequence ID" value="XM_069351798.1"/>
</dbReference>
<dbReference type="Proteomes" id="UP001565368">
    <property type="component" value="Unassembled WGS sequence"/>
</dbReference>
<organism evidence="1 2">
    <name type="scientific">Vanrija albida</name>
    <dbReference type="NCBI Taxonomy" id="181172"/>
    <lineage>
        <taxon>Eukaryota</taxon>
        <taxon>Fungi</taxon>
        <taxon>Dikarya</taxon>
        <taxon>Basidiomycota</taxon>
        <taxon>Agaricomycotina</taxon>
        <taxon>Tremellomycetes</taxon>
        <taxon>Trichosporonales</taxon>
        <taxon>Trichosporonaceae</taxon>
        <taxon>Vanrija</taxon>
    </lineage>
</organism>
<accession>A0ABR3QBZ4</accession>
<evidence type="ECO:0000313" key="2">
    <source>
        <dbReference type="Proteomes" id="UP001565368"/>
    </source>
</evidence>
<dbReference type="EMBL" id="JBBXJM010000002">
    <property type="protein sequence ID" value="KAL1412240.1"/>
    <property type="molecule type" value="Genomic_DNA"/>
</dbReference>